<evidence type="ECO:0000256" key="2">
    <source>
        <dbReference type="ARBA" id="ARBA00004613"/>
    </source>
</evidence>
<comment type="subcellular location">
    <subcellularLocation>
        <location evidence="1">Bacterial flagellum</location>
    </subcellularLocation>
    <subcellularLocation>
        <location evidence="2">Secreted</location>
    </subcellularLocation>
</comment>
<protein>
    <submittedName>
        <fullName evidence="8">Flagellin</fullName>
    </submittedName>
</protein>
<evidence type="ECO:0000256" key="6">
    <source>
        <dbReference type="SAM" id="Coils"/>
    </source>
</evidence>
<organism evidence="8 9">
    <name type="scientific">Saliniradius amylolyticus</name>
    <dbReference type="NCBI Taxonomy" id="2183582"/>
    <lineage>
        <taxon>Bacteria</taxon>
        <taxon>Pseudomonadati</taxon>
        <taxon>Pseudomonadota</taxon>
        <taxon>Gammaproteobacteria</taxon>
        <taxon>Alteromonadales</taxon>
        <taxon>Alteromonadaceae</taxon>
        <taxon>Saliniradius</taxon>
    </lineage>
</organism>
<dbReference type="PANTHER" id="PTHR42792">
    <property type="entry name" value="FLAGELLIN"/>
    <property type="match status" value="1"/>
</dbReference>
<comment type="similarity">
    <text evidence="3">Belongs to the bacterial flagellin family.</text>
</comment>
<proteinExistence type="inferred from homology"/>
<dbReference type="GO" id="GO:0005576">
    <property type="term" value="C:extracellular region"/>
    <property type="evidence" value="ECO:0007669"/>
    <property type="project" value="UniProtKB-SubCell"/>
</dbReference>
<keyword evidence="8" id="KW-0966">Cell projection</keyword>
<dbReference type="GO" id="GO:0005198">
    <property type="term" value="F:structural molecule activity"/>
    <property type="evidence" value="ECO:0007669"/>
    <property type="project" value="InterPro"/>
</dbReference>
<dbReference type="InterPro" id="IPR001029">
    <property type="entry name" value="Flagellin_N"/>
</dbReference>
<accession>A0A2S2E5Q6</accession>
<evidence type="ECO:0000256" key="5">
    <source>
        <dbReference type="ARBA" id="ARBA00023143"/>
    </source>
</evidence>
<dbReference type="EMBL" id="CP029347">
    <property type="protein sequence ID" value="AWL12570.1"/>
    <property type="molecule type" value="Genomic_DNA"/>
</dbReference>
<dbReference type="Gene3D" id="1.20.1330.10">
    <property type="entry name" value="f41 fragment of flagellin, N-terminal domain"/>
    <property type="match status" value="2"/>
</dbReference>
<evidence type="ECO:0000256" key="1">
    <source>
        <dbReference type="ARBA" id="ARBA00004365"/>
    </source>
</evidence>
<dbReference type="Pfam" id="PF00669">
    <property type="entry name" value="Flagellin_N"/>
    <property type="match status" value="1"/>
</dbReference>
<dbReference type="SUPFAM" id="SSF64518">
    <property type="entry name" value="Phase 1 flagellin"/>
    <property type="match status" value="1"/>
</dbReference>
<dbReference type="NCBIfam" id="TIGR02550">
    <property type="entry name" value="flagell_flgL"/>
    <property type="match status" value="1"/>
</dbReference>
<dbReference type="InterPro" id="IPR001492">
    <property type="entry name" value="Flagellin"/>
</dbReference>
<evidence type="ECO:0000256" key="4">
    <source>
        <dbReference type="ARBA" id="ARBA00022525"/>
    </source>
</evidence>
<dbReference type="OrthoDB" id="9768249at2"/>
<dbReference type="GO" id="GO:0071973">
    <property type="term" value="P:bacterial-type flagellum-dependent cell motility"/>
    <property type="evidence" value="ECO:0007669"/>
    <property type="project" value="InterPro"/>
</dbReference>
<reference evidence="8 9" key="1">
    <citation type="submission" date="2018-05" db="EMBL/GenBank/DDBJ databases">
        <title>Salinimonas sp. HMF8227 Genome sequencing and assembly.</title>
        <authorList>
            <person name="Kang H."/>
            <person name="Kang J."/>
            <person name="Cha I."/>
            <person name="Kim H."/>
            <person name="Joh K."/>
        </authorList>
    </citation>
    <scope>NUCLEOTIDE SEQUENCE [LARGE SCALE GENOMIC DNA]</scope>
    <source>
        <strain evidence="8 9">HMF8227</strain>
    </source>
</reference>
<name>A0A2S2E5Q6_9ALTE</name>
<dbReference type="KEGG" id="salh:HMF8227_02109"/>
<dbReference type="Proteomes" id="UP000245728">
    <property type="component" value="Chromosome"/>
</dbReference>
<sequence length="404" mass="43889">MRVSTSQLFDRSVQNILRNQSELSDLQQQLASGKKILRPSDDPVGSAKVIRLTEQIEQIEQYQRNNDIVSTELEQQEAVMRNVVEVVQRAQTLTLQAGSGANGQQDRDAIAIEVGQLRDQVFDLMNTKNAAGEYIFAGYETSKPAFEFDPNATGNKYSFQGDEGVNEFQLSPTVRVEGGESGYSVFENVLARLTATDTGGGSVTGQVRITDQGSFDAFHNNQYDPVTPANNVLTVTIDNPNQVTITSPSGINDTLNVTVGNAFEYKGMEITVNGVAGDTMELQLDKPEKKNLAETLNDLANALTDDTLTDAEYRDRLADASVGLKNGFEAVGAANSAVGGRMRISDSVRGANEDLLISSKEARSTVEDVDYAEAVSQLSREETALQAAQATFSRITQLSLFDFI</sequence>
<keyword evidence="6" id="KW-0175">Coiled coil</keyword>
<feature type="domain" description="Flagellin N-terminal" evidence="7">
    <location>
        <begin position="9"/>
        <end position="141"/>
    </location>
</feature>
<evidence type="ECO:0000259" key="7">
    <source>
        <dbReference type="Pfam" id="PF00669"/>
    </source>
</evidence>
<gene>
    <name evidence="8" type="ORF">HMF8227_02109</name>
</gene>
<dbReference type="InterPro" id="IPR013384">
    <property type="entry name" value="Flagell_FlgL"/>
</dbReference>
<keyword evidence="8" id="KW-0969">Cilium</keyword>
<dbReference type="PANTHER" id="PTHR42792:SF1">
    <property type="entry name" value="FLAGELLAR HOOK-ASSOCIATED PROTEIN 3"/>
    <property type="match status" value="1"/>
</dbReference>
<dbReference type="GO" id="GO:0009424">
    <property type="term" value="C:bacterial-type flagellum hook"/>
    <property type="evidence" value="ECO:0007669"/>
    <property type="project" value="InterPro"/>
</dbReference>
<dbReference type="RefSeq" id="WP_109340131.1">
    <property type="nucleotide sequence ID" value="NZ_CP029347.1"/>
</dbReference>
<evidence type="ECO:0000256" key="3">
    <source>
        <dbReference type="ARBA" id="ARBA00005709"/>
    </source>
</evidence>
<keyword evidence="5" id="KW-0975">Bacterial flagellum</keyword>
<keyword evidence="9" id="KW-1185">Reference proteome</keyword>
<evidence type="ECO:0000313" key="8">
    <source>
        <dbReference type="EMBL" id="AWL12570.1"/>
    </source>
</evidence>
<evidence type="ECO:0000313" key="9">
    <source>
        <dbReference type="Proteomes" id="UP000245728"/>
    </source>
</evidence>
<dbReference type="AlphaFoldDB" id="A0A2S2E5Q6"/>
<keyword evidence="8" id="KW-0282">Flagellum</keyword>
<keyword evidence="4" id="KW-0964">Secreted</keyword>
<feature type="coiled-coil region" evidence="6">
    <location>
        <begin position="52"/>
        <end position="79"/>
    </location>
</feature>